<dbReference type="SUPFAM" id="SSF55811">
    <property type="entry name" value="Nudix"/>
    <property type="match status" value="1"/>
</dbReference>
<comment type="cofactor">
    <cofactor evidence="1">
        <name>Mg(2+)</name>
        <dbReference type="ChEBI" id="CHEBI:18420"/>
    </cofactor>
</comment>
<reference evidence="5" key="1">
    <citation type="journal article" date="2020" name="Stud. Mycol.">
        <title>101 Dothideomycetes genomes: a test case for predicting lifestyles and emergence of pathogens.</title>
        <authorList>
            <person name="Haridas S."/>
            <person name="Albert R."/>
            <person name="Binder M."/>
            <person name="Bloem J."/>
            <person name="Labutti K."/>
            <person name="Salamov A."/>
            <person name="Andreopoulos B."/>
            <person name="Baker S."/>
            <person name="Barry K."/>
            <person name="Bills G."/>
            <person name="Bluhm B."/>
            <person name="Cannon C."/>
            <person name="Castanera R."/>
            <person name="Culley D."/>
            <person name="Daum C."/>
            <person name="Ezra D."/>
            <person name="Gonzalez J."/>
            <person name="Henrissat B."/>
            <person name="Kuo A."/>
            <person name="Liang C."/>
            <person name="Lipzen A."/>
            <person name="Lutzoni F."/>
            <person name="Magnuson J."/>
            <person name="Mondo S."/>
            <person name="Nolan M."/>
            <person name="Ohm R."/>
            <person name="Pangilinan J."/>
            <person name="Park H.-J."/>
            <person name="Ramirez L."/>
            <person name="Alfaro M."/>
            <person name="Sun H."/>
            <person name="Tritt A."/>
            <person name="Yoshinaga Y."/>
            <person name="Zwiers L.-H."/>
            <person name="Turgeon B."/>
            <person name="Goodwin S."/>
            <person name="Spatafora J."/>
            <person name="Crous P."/>
            <person name="Grigoriev I."/>
        </authorList>
    </citation>
    <scope>NUCLEOTIDE SEQUENCE</scope>
    <source>
        <strain evidence="5">CBS 115976</strain>
    </source>
</reference>
<evidence type="ECO:0000256" key="3">
    <source>
        <dbReference type="ARBA" id="ARBA00022842"/>
    </source>
</evidence>
<evidence type="ECO:0000256" key="2">
    <source>
        <dbReference type="ARBA" id="ARBA00022801"/>
    </source>
</evidence>
<protein>
    <recommendedName>
        <fullName evidence="4">Nudix hydrolase domain-containing protein</fullName>
    </recommendedName>
</protein>
<dbReference type="Proteomes" id="UP000799302">
    <property type="component" value="Unassembled WGS sequence"/>
</dbReference>
<dbReference type="Gene3D" id="3.90.79.10">
    <property type="entry name" value="Nucleoside Triphosphate Pyrophosphohydrolase"/>
    <property type="match status" value="1"/>
</dbReference>
<keyword evidence="6" id="KW-1185">Reference proteome</keyword>
<dbReference type="PROSITE" id="PS51462">
    <property type="entry name" value="NUDIX"/>
    <property type="match status" value="1"/>
</dbReference>
<dbReference type="Pfam" id="PF00293">
    <property type="entry name" value="NUDIX"/>
    <property type="match status" value="1"/>
</dbReference>
<dbReference type="GO" id="GO:0016787">
    <property type="term" value="F:hydrolase activity"/>
    <property type="evidence" value="ECO:0007669"/>
    <property type="project" value="UniProtKB-KW"/>
</dbReference>
<evidence type="ECO:0000313" key="5">
    <source>
        <dbReference type="EMBL" id="KAF2669862.1"/>
    </source>
</evidence>
<evidence type="ECO:0000313" key="6">
    <source>
        <dbReference type="Proteomes" id="UP000799302"/>
    </source>
</evidence>
<keyword evidence="3" id="KW-0460">Magnesium</keyword>
<dbReference type="InterPro" id="IPR000086">
    <property type="entry name" value="NUDIX_hydrolase_dom"/>
</dbReference>
<dbReference type="InterPro" id="IPR015797">
    <property type="entry name" value="NUDIX_hydrolase-like_dom_sf"/>
</dbReference>
<evidence type="ECO:0000259" key="4">
    <source>
        <dbReference type="PROSITE" id="PS51462"/>
    </source>
</evidence>
<organism evidence="5 6">
    <name type="scientific">Microthyrium microscopicum</name>
    <dbReference type="NCBI Taxonomy" id="703497"/>
    <lineage>
        <taxon>Eukaryota</taxon>
        <taxon>Fungi</taxon>
        <taxon>Dikarya</taxon>
        <taxon>Ascomycota</taxon>
        <taxon>Pezizomycotina</taxon>
        <taxon>Dothideomycetes</taxon>
        <taxon>Dothideomycetes incertae sedis</taxon>
        <taxon>Microthyriales</taxon>
        <taxon>Microthyriaceae</taxon>
        <taxon>Microthyrium</taxon>
    </lineage>
</organism>
<keyword evidence="2" id="KW-0378">Hydrolase</keyword>
<name>A0A6A6UCI2_9PEZI</name>
<accession>A0A6A6UCI2</accession>
<gene>
    <name evidence="5" type="ORF">BT63DRAFT_423842</name>
</gene>
<dbReference type="PANTHER" id="PTHR43046:SF12">
    <property type="entry name" value="GDP-MANNOSE MANNOSYL HYDROLASE"/>
    <property type="match status" value="1"/>
</dbReference>
<dbReference type="OrthoDB" id="2011998at2759"/>
<dbReference type="AlphaFoldDB" id="A0A6A6UCI2"/>
<dbReference type="PANTHER" id="PTHR43046">
    <property type="entry name" value="GDP-MANNOSE MANNOSYL HYDROLASE"/>
    <property type="match status" value="1"/>
</dbReference>
<sequence length="167" mass="18932">MSTSAPKPSKIIGSKQENTNYTERAAVRVITQNSAKQIIIIHAAKENYYKLPGGGVELEDTDHAIAAQREAMEETGCEVTPEREYFASVEEWRNDLHQFSYCYRATLVKDTGNVELTEDEVEDGLKHEWVSVESALEKMKGAEPTSLLGRFIKERDIFFVQEFLKLA</sequence>
<dbReference type="EMBL" id="MU004234">
    <property type="protein sequence ID" value="KAF2669862.1"/>
    <property type="molecule type" value="Genomic_DNA"/>
</dbReference>
<proteinExistence type="predicted"/>
<evidence type="ECO:0000256" key="1">
    <source>
        <dbReference type="ARBA" id="ARBA00001946"/>
    </source>
</evidence>
<feature type="domain" description="Nudix hydrolase" evidence="4">
    <location>
        <begin position="22"/>
        <end position="152"/>
    </location>
</feature>